<proteinExistence type="inferred from homology"/>
<dbReference type="InterPro" id="IPR000073">
    <property type="entry name" value="AB_hydrolase_1"/>
</dbReference>
<protein>
    <submittedName>
        <fullName evidence="4">Alpha/beta fold hydrolase</fullName>
    </submittedName>
</protein>
<organism evidence="4 5">
    <name type="scientific">Luteimonas salinisoli</name>
    <dbReference type="NCBI Taxonomy" id="2752307"/>
    <lineage>
        <taxon>Bacteria</taxon>
        <taxon>Pseudomonadati</taxon>
        <taxon>Pseudomonadota</taxon>
        <taxon>Gammaproteobacteria</taxon>
        <taxon>Lysobacterales</taxon>
        <taxon>Lysobacteraceae</taxon>
        <taxon>Luteimonas</taxon>
    </lineage>
</organism>
<dbReference type="Pfam" id="PF00561">
    <property type="entry name" value="Abhydrolase_1"/>
    <property type="match status" value="1"/>
</dbReference>
<dbReference type="AlphaFoldDB" id="A0A853JA67"/>
<dbReference type="PANTHER" id="PTHR43248:SF25">
    <property type="entry name" value="AB HYDROLASE-1 DOMAIN-CONTAINING PROTEIN-RELATED"/>
    <property type="match status" value="1"/>
</dbReference>
<dbReference type="SUPFAM" id="SSF53474">
    <property type="entry name" value="alpha/beta-Hydrolases"/>
    <property type="match status" value="1"/>
</dbReference>
<feature type="domain" description="AB hydrolase-1" evidence="3">
    <location>
        <begin position="90"/>
        <end position="460"/>
    </location>
</feature>
<sequence length="492" mass="53227">MRNRVVGVSVAIVAVVGALFQVHAQIRSDPIAQDAGPTFEPYRFEAADGTVVAAERGEFWVPENRDDPESRRIKLAFVRFASTNPEPAAPIVYLAGGPGAPGVGTARRERFPLFMALRAVADVIAFDQRGTGWSNDIPRCDTGRAYPLDQPLTRERLIPFMRDQARACAGFWEEAGIDLTGYNTWESAADLDDLRRALGADRITLWGISYGTHLGLATLKRYPDRIDKAVFASIEDLHETVKLPALTDAFFVRVQEAIDADATAAALFPDLSALMRKVYDRLDAAPVTVAVATGDGGQARLSIGRLDVQMLVSGMVSDPPYLAYLPAMFAAMAGGDFDEVGQTIHDRIRSDFGRFASGMPEAMDSASGIAAQRLELVEAQARTALLGDALNYPMPHLAGAYGVPDLGDDFRAPIRSDVPTLFLSGTLDGRTYPESAADTAARFGNAAHVLIENAGHNLFMASPEVADTILEFLEHGRTERTRIVLPPPAFAH</sequence>
<comment type="caution">
    <text evidence="4">The sequence shown here is derived from an EMBL/GenBank/DDBJ whole genome shotgun (WGS) entry which is preliminary data.</text>
</comment>
<comment type="similarity">
    <text evidence="1">Belongs to the peptidase S33 family.</text>
</comment>
<dbReference type="Gene3D" id="3.40.50.1820">
    <property type="entry name" value="alpha/beta hydrolase"/>
    <property type="match status" value="2"/>
</dbReference>
<dbReference type="InterPro" id="IPR051601">
    <property type="entry name" value="Serine_prot/Carboxylest_S33"/>
</dbReference>
<dbReference type="PANTHER" id="PTHR43248">
    <property type="entry name" value="2-SUCCINYL-6-HYDROXY-2,4-CYCLOHEXADIENE-1-CARBOXYLATE SYNTHASE"/>
    <property type="match status" value="1"/>
</dbReference>
<accession>A0A853JA67</accession>
<dbReference type="RefSeq" id="WP_180677361.1">
    <property type="nucleotide sequence ID" value="NZ_JACCKA010000029.1"/>
</dbReference>
<dbReference type="InterPro" id="IPR029058">
    <property type="entry name" value="AB_hydrolase_fold"/>
</dbReference>
<name>A0A853JA67_9GAMM</name>
<evidence type="ECO:0000313" key="4">
    <source>
        <dbReference type="EMBL" id="NZA25558.1"/>
    </source>
</evidence>
<keyword evidence="5" id="KW-1185">Reference proteome</keyword>
<dbReference type="GO" id="GO:0016787">
    <property type="term" value="F:hydrolase activity"/>
    <property type="evidence" value="ECO:0007669"/>
    <property type="project" value="UniProtKB-KW"/>
</dbReference>
<evidence type="ECO:0000313" key="5">
    <source>
        <dbReference type="Proteomes" id="UP000578091"/>
    </source>
</evidence>
<dbReference type="EMBL" id="JACCKA010000029">
    <property type="protein sequence ID" value="NZA25558.1"/>
    <property type="molecule type" value="Genomic_DNA"/>
</dbReference>
<reference evidence="4 5" key="1">
    <citation type="submission" date="2020-07" db="EMBL/GenBank/DDBJ databases">
        <title>Luteimonas sp. SJ-92.</title>
        <authorList>
            <person name="Huang X.-X."/>
            <person name="Xu L."/>
            <person name="Sun J.-Q."/>
        </authorList>
    </citation>
    <scope>NUCLEOTIDE SEQUENCE [LARGE SCALE GENOMIC DNA]</scope>
    <source>
        <strain evidence="4 5">SJ-92</strain>
    </source>
</reference>
<evidence type="ECO:0000259" key="3">
    <source>
        <dbReference type="Pfam" id="PF00561"/>
    </source>
</evidence>
<gene>
    <name evidence="4" type="ORF">H0E84_04120</name>
</gene>
<evidence type="ECO:0000256" key="2">
    <source>
        <dbReference type="ARBA" id="ARBA00022801"/>
    </source>
</evidence>
<dbReference type="Proteomes" id="UP000578091">
    <property type="component" value="Unassembled WGS sequence"/>
</dbReference>
<keyword evidence="2 4" id="KW-0378">Hydrolase</keyword>
<evidence type="ECO:0000256" key="1">
    <source>
        <dbReference type="ARBA" id="ARBA00010088"/>
    </source>
</evidence>